<dbReference type="OrthoDB" id="9804377at2"/>
<accession>A0A1G9DYL5</accession>
<keyword evidence="2" id="KW-0547">Nucleotide-binding</keyword>
<evidence type="ECO:0000313" key="7">
    <source>
        <dbReference type="EMBL" id="RHK04082.1"/>
    </source>
</evidence>
<protein>
    <recommendedName>
        <fullName evidence="5">Thiamine diphosphokinase</fullName>
        <ecNumber evidence="5">2.7.6.2</ecNumber>
    </recommendedName>
</protein>
<dbReference type="GO" id="GO:0005524">
    <property type="term" value="F:ATP binding"/>
    <property type="evidence" value="ECO:0007669"/>
    <property type="project" value="UniProtKB-KW"/>
</dbReference>
<dbReference type="GO" id="GO:0009229">
    <property type="term" value="P:thiamine diphosphate biosynthetic process"/>
    <property type="evidence" value="ECO:0007669"/>
    <property type="project" value="InterPro"/>
</dbReference>
<evidence type="ECO:0000256" key="1">
    <source>
        <dbReference type="ARBA" id="ARBA00022679"/>
    </source>
</evidence>
<comment type="caution">
    <text evidence="7">The sequence shown here is derived from an EMBL/GenBank/DDBJ whole genome shotgun (WGS) entry which is preliminary data.</text>
</comment>
<dbReference type="NCBIfam" id="TIGR01378">
    <property type="entry name" value="thi_PPkinase"/>
    <property type="match status" value="1"/>
</dbReference>
<evidence type="ECO:0000256" key="3">
    <source>
        <dbReference type="ARBA" id="ARBA00022777"/>
    </source>
</evidence>
<evidence type="ECO:0000256" key="5">
    <source>
        <dbReference type="NCBIfam" id="TIGR01378"/>
    </source>
</evidence>
<evidence type="ECO:0000256" key="4">
    <source>
        <dbReference type="ARBA" id="ARBA00022840"/>
    </source>
</evidence>
<evidence type="ECO:0000313" key="8">
    <source>
        <dbReference type="Proteomes" id="UP000286288"/>
    </source>
</evidence>
<dbReference type="EC" id="2.7.6.2" evidence="5"/>
<feature type="domain" description="Thiamin pyrophosphokinase thiamin-binding" evidence="6">
    <location>
        <begin position="140"/>
        <end position="204"/>
    </location>
</feature>
<name>A0A1G9DYL5_ENTCA</name>
<keyword evidence="1 7" id="KW-0808">Transferase</keyword>
<proteinExistence type="predicted"/>
<sequence>MKILLAAGGRPENWPPLMTYDKYIGIDRGALFLLQHQRPVDLAIGDFDSLTAGELQAVKQQVNTVIQAPAEKDDTDTQLALVETLRRYPKAQIDLIGATGGRLDHLLANLWLPLEDRFRPFAPNLRFLDRQNVVQFFLPGTYQLEKEPEMQYLAYCCLTPVTDLTLTGSKYLLENVQVPYPTSYASNEFLTQTAGFSFSSGMIAVIQSCD</sequence>
<dbReference type="PANTHER" id="PTHR41299:SF1">
    <property type="entry name" value="THIAMINE PYROPHOSPHOKINASE"/>
    <property type="match status" value="1"/>
</dbReference>
<dbReference type="GO" id="GO:0004788">
    <property type="term" value="F:thiamine diphosphokinase activity"/>
    <property type="evidence" value="ECO:0007669"/>
    <property type="project" value="UniProtKB-UniRule"/>
</dbReference>
<dbReference type="CDD" id="cd07995">
    <property type="entry name" value="TPK"/>
    <property type="match status" value="1"/>
</dbReference>
<dbReference type="InterPro" id="IPR007371">
    <property type="entry name" value="TPK_catalytic"/>
</dbReference>
<dbReference type="Gene3D" id="3.40.50.10240">
    <property type="entry name" value="Thiamin pyrophosphokinase, catalytic domain"/>
    <property type="match status" value="1"/>
</dbReference>
<dbReference type="PANTHER" id="PTHR41299">
    <property type="entry name" value="THIAMINE PYROPHOSPHOKINASE"/>
    <property type="match status" value="1"/>
</dbReference>
<reference evidence="7 8" key="1">
    <citation type="submission" date="2018-08" db="EMBL/GenBank/DDBJ databases">
        <title>A genome reference for cultivated species of the human gut microbiota.</title>
        <authorList>
            <person name="Zou Y."/>
            <person name="Xue W."/>
            <person name="Luo G."/>
        </authorList>
    </citation>
    <scope>NUCLEOTIDE SEQUENCE [LARGE SCALE GENOMIC DNA]</scope>
    <source>
        <strain evidence="7 8">AF48-16</strain>
    </source>
</reference>
<dbReference type="RefSeq" id="WP_074536333.1">
    <property type="nucleotide sequence ID" value="NZ_FNFS01000010.1"/>
</dbReference>
<dbReference type="AlphaFoldDB" id="A0A1G9DYL5"/>
<dbReference type="InterPro" id="IPR006282">
    <property type="entry name" value="Thi_PPkinase"/>
</dbReference>
<dbReference type="SUPFAM" id="SSF63999">
    <property type="entry name" value="Thiamin pyrophosphokinase, catalytic domain"/>
    <property type="match status" value="1"/>
</dbReference>
<dbReference type="EMBL" id="QRMZ01000030">
    <property type="protein sequence ID" value="RHK04082.1"/>
    <property type="molecule type" value="Genomic_DNA"/>
</dbReference>
<dbReference type="Pfam" id="PF04265">
    <property type="entry name" value="TPK_B1_binding"/>
    <property type="match status" value="1"/>
</dbReference>
<dbReference type="SMART" id="SM00983">
    <property type="entry name" value="TPK_B1_binding"/>
    <property type="match status" value="1"/>
</dbReference>
<gene>
    <name evidence="7" type="ORF">DW084_16545</name>
</gene>
<dbReference type="Proteomes" id="UP000286288">
    <property type="component" value="Unassembled WGS sequence"/>
</dbReference>
<organism evidence="7 8">
    <name type="scientific">Enterococcus casseliflavus</name>
    <name type="common">Enterococcus flavescens</name>
    <dbReference type="NCBI Taxonomy" id="37734"/>
    <lineage>
        <taxon>Bacteria</taxon>
        <taxon>Bacillati</taxon>
        <taxon>Bacillota</taxon>
        <taxon>Bacilli</taxon>
        <taxon>Lactobacillales</taxon>
        <taxon>Enterococcaceae</taxon>
        <taxon>Enterococcus</taxon>
    </lineage>
</organism>
<dbReference type="GO" id="GO:0016301">
    <property type="term" value="F:kinase activity"/>
    <property type="evidence" value="ECO:0007669"/>
    <property type="project" value="UniProtKB-KW"/>
</dbReference>
<keyword evidence="4" id="KW-0067">ATP-binding</keyword>
<evidence type="ECO:0000256" key="2">
    <source>
        <dbReference type="ARBA" id="ARBA00022741"/>
    </source>
</evidence>
<dbReference type="InterPro" id="IPR007373">
    <property type="entry name" value="Thiamin_PyroPKinase_B1-bd"/>
</dbReference>
<dbReference type="Pfam" id="PF04263">
    <property type="entry name" value="TPK_catalytic"/>
    <property type="match status" value="1"/>
</dbReference>
<dbReference type="GO" id="GO:0030975">
    <property type="term" value="F:thiamine binding"/>
    <property type="evidence" value="ECO:0007669"/>
    <property type="project" value="InterPro"/>
</dbReference>
<evidence type="ECO:0000259" key="6">
    <source>
        <dbReference type="SMART" id="SM00983"/>
    </source>
</evidence>
<dbReference type="GO" id="GO:0006772">
    <property type="term" value="P:thiamine metabolic process"/>
    <property type="evidence" value="ECO:0007669"/>
    <property type="project" value="UniProtKB-UniRule"/>
</dbReference>
<keyword evidence="3 7" id="KW-0418">Kinase</keyword>
<dbReference type="InterPro" id="IPR053149">
    <property type="entry name" value="TPK"/>
</dbReference>
<dbReference type="InterPro" id="IPR036759">
    <property type="entry name" value="TPK_catalytic_sf"/>
</dbReference>